<dbReference type="SUPFAM" id="SSF48452">
    <property type="entry name" value="TPR-like"/>
    <property type="match status" value="1"/>
</dbReference>
<keyword evidence="3" id="KW-0677">Repeat</keyword>
<keyword evidence="2" id="KW-0963">Cytoplasm</keyword>
<dbReference type="Pfam" id="PF13424">
    <property type="entry name" value="TPR_12"/>
    <property type="match status" value="1"/>
</dbReference>
<comment type="subcellular location">
    <subcellularLocation>
        <location evidence="1">Cytoplasm</location>
    </subcellularLocation>
</comment>
<accession>A0A150S8G1</accession>
<dbReference type="GO" id="GO:0005938">
    <property type="term" value="C:cell cortex"/>
    <property type="evidence" value="ECO:0007669"/>
    <property type="project" value="TreeGrafter"/>
</dbReference>
<evidence type="ECO:0008006" key="6">
    <source>
        <dbReference type="Google" id="ProtNLM"/>
    </source>
</evidence>
<evidence type="ECO:0000256" key="1">
    <source>
        <dbReference type="ARBA" id="ARBA00004496"/>
    </source>
</evidence>
<dbReference type="GO" id="GO:0001965">
    <property type="term" value="F:G-protein alpha-subunit binding"/>
    <property type="evidence" value="ECO:0007669"/>
    <property type="project" value="TreeGrafter"/>
</dbReference>
<evidence type="ECO:0000313" key="5">
    <source>
        <dbReference type="Proteomes" id="UP000075515"/>
    </source>
</evidence>
<dbReference type="Proteomes" id="UP000075515">
    <property type="component" value="Unassembled WGS sequence"/>
</dbReference>
<protein>
    <recommendedName>
        <fullName evidence="6">MalT-like TPR region domain-containing protein</fullName>
    </recommendedName>
</protein>
<dbReference type="PANTHER" id="PTHR45954:SF1">
    <property type="entry name" value="LD33695P"/>
    <property type="match status" value="1"/>
</dbReference>
<dbReference type="GO" id="GO:0005092">
    <property type="term" value="F:GDP-dissociation inhibitor activity"/>
    <property type="evidence" value="ECO:0007669"/>
    <property type="project" value="TreeGrafter"/>
</dbReference>
<evidence type="ECO:0000256" key="2">
    <source>
        <dbReference type="ARBA" id="ARBA00022490"/>
    </source>
</evidence>
<sequence>MYVLRGELDEAVALCERALRVFRALGDRSGEAEALGILGNAHAGLGDPLLSIEHHDRQMAIACEIGDREVEAASSWNMGIVYEALGNIPRAAGAMRNYVEYLRSIGHTDLQRHEARLNRLRARLGRSAR</sequence>
<dbReference type="AlphaFoldDB" id="A0A150S8G1"/>
<organism evidence="4 5">
    <name type="scientific">Sorangium cellulosum</name>
    <name type="common">Polyangium cellulosum</name>
    <dbReference type="NCBI Taxonomy" id="56"/>
    <lineage>
        <taxon>Bacteria</taxon>
        <taxon>Pseudomonadati</taxon>
        <taxon>Myxococcota</taxon>
        <taxon>Polyangia</taxon>
        <taxon>Polyangiales</taxon>
        <taxon>Polyangiaceae</taxon>
        <taxon>Sorangium</taxon>
    </lineage>
</organism>
<evidence type="ECO:0000256" key="3">
    <source>
        <dbReference type="ARBA" id="ARBA00022737"/>
    </source>
</evidence>
<dbReference type="InterPro" id="IPR011990">
    <property type="entry name" value="TPR-like_helical_dom_sf"/>
</dbReference>
<gene>
    <name evidence="4" type="ORF">BE18_33495</name>
</gene>
<dbReference type="EMBL" id="JEMC01002326">
    <property type="protein sequence ID" value="KYF88692.1"/>
    <property type="molecule type" value="Genomic_DNA"/>
</dbReference>
<name>A0A150S8G1_SORCE</name>
<evidence type="ECO:0000313" key="4">
    <source>
        <dbReference type="EMBL" id="KYF88692.1"/>
    </source>
</evidence>
<reference evidence="4 5" key="1">
    <citation type="submission" date="2014-02" db="EMBL/GenBank/DDBJ databases">
        <title>The small core and large imbalanced accessory genome model reveals a collaborative survival strategy of Sorangium cellulosum strains in nature.</title>
        <authorList>
            <person name="Han K."/>
            <person name="Peng R."/>
            <person name="Blom J."/>
            <person name="Li Y.-Z."/>
        </authorList>
    </citation>
    <scope>NUCLEOTIDE SEQUENCE [LARGE SCALE GENOMIC DNA]</scope>
    <source>
        <strain evidence="4 5">So0149</strain>
    </source>
</reference>
<dbReference type="Gene3D" id="1.25.40.10">
    <property type="entry name" value="Tetratricopeptide repeat domain"/>
    <property type="match status" value="1"/>
</dbReference>
<dbReference type="PANTHER" id="PTHR45954">
    <property type="entry name" value="LD33695P"/>
    <property type="match status" value="1"/>
</dbReference>
<dbReference type="InterPro" id="IPR052386">
    <property type="entry name" value="GPSM"/>
</dbReference>
<comment type="caution">
    <text evidence="4">The sequence shown here is derived from an EMBL/GenBank/DDBJ whole genome shotgun (WGS) entry which is preliminary data.</text>
</comment>
<proteinExistence type="predicted"/>